<comment type="caution">
    <text evidence="7">The sequence shown here is derived from an EMBL/GenBank/DDBJ whole genome shotgun (WGS) entry which is preliminary data.</text>
</comment>
<keyword evidence="3 5" id="KW-0175">Coiled coil</keyword>
<name>A0A9P8CDM2_9HELO</name>
<dbReference type="GO" id="GO:0019843">
    <property type="term" value="F:rRNA binding"/>
    <property type="evidence" value="ECO:0007669"/>
    <property type="project" value="TreeGrafter"/>
</dbReference>
<feature type="region of interest" description="Disordered" evidence="6">
    <location>
        <begin position="152"/>
        <end position="175"/>
    </location>
</feature>
<evidence type="ECO:0000256" key="2">
    <source>
        <dbReference type="ARBA" id="ARBA00007175"/>
    </source>
</evidence>
<dbReference type="EMBL" id="MU254212">
    <property type="protein sequence ID" value="KAG9241441.1"/>
    <property type="molecule type" value="Genomic_DNA"/>
</dbReference>
<gene>
    <name evidence="7" type="ORF">BJ878DRAFT_228292</name>
</gene>
<feature type="compositionally biased region" description="Basic and acidic residues" evidence="6">
    <location>
        <begin position="152"/>
        <end position="173"/>
    </location>
</feature>
<feature type="region of interest" description="Disordered" evidence="6">
    <location>
        <begin position="1"/>
        <end position="27"/>
    </location>
</feature>
<comment type="subcellular location">
    <subcellularLocation>
        <location evidence="1">Nucleus</location>
        <location evidence="1">Nucleolus</location>
    </subcellularLocation>
</comment>
<organism evidence="7 8">
    <name type="scientific">Calycina marina</name>
    <dbReference type="NCBI Taxonomy" id="1763456"/>
    <lineage>
        <taxon>Eukaryota</taxon>
        <taxon>Fungi</taxon>
        <taxon>Dikarya</taxon>
        <taxon>Ascomycota</taxon>
        <taxon>Pezizomycotina</taxon>
        <taxon>Leotiomycetes</taxon>
        <taxon>Helotiales</taxon>
        <taxon>Pezizellaceae</taxon>
        <taxon>Calycina</taxon>
    </lineage>
</organism>
<comment type="similarity">
    <text evidence="2">Belongs to the RRP17 family.</text>
</comment>
<evidence type="ECO:0000313" key="8">
    <source>
        <dbReference type="Proteomes" id="UP000887226"/>
    </source>
</evidence>
<evidence type="ECO:0000256" key="1">
    <source>
        <dbReference type="ARBA" id="ARBA00004604"/>
    </source>
</evidence>
<protein>
    <submittedName>
        <fullName evidence="7">Ribosomal RNA-processing protein 17</fullName>
    </submittedName>
</protein>
<dbReference type="PANTHER" id="PTHR14577">
    <property type="entry name" value="NUCLEOLAR PROTEIN 12"/>
    <property type="match status" value="1"/>
</dbReference>
<keyword evidence="8" id="KW-1185">Reference proteome</keyword>
<feature type="compositionally biased region" description="Basic and acidic residues" evidence="6">
    <location>
        <begin position="208"/>
        <end position="220"/>
    </location>
</feature>
<feature type="coiled-coil region" evidence="5">
    <location>
        <begin position="53"/>
        <end position="84"/>
    </location>
</feature>
<evidence type="ECO:0000256" key="3">
    <source>
        <dbReference type="ARBA" id="ARBA00023054"/>
    </source>
</evidence>
<dbReference type="Pfam" id="PF09805">
    <property type="entry name" value="Nop25"/>
    <property type="match status" value="1"/>
</dbReference>
<dbReference type="AlphaFoldDB" id="A0A9P8CDM2"/>
<dbReference type="PANTHER" id="PTHR14577:SF0">
    <property type="entry name" value="NUCLEOLAR PROTEIN 12"/>
    <property type="match status" value="1"/>
</dbReference>
<feature type="region of interest" description="Disordered" evidence="6">
    <location>
        <begin position="192"/>
        <end position="220"/>
    </location>
</feature>
<proteinExistence type="inferred from homology"/>
<dbReference type="OrthoDB" id="551633at2759"/>
<reference evidence="7" key="1">
    <citation type="journal article" date="2021" name="IMA Fungus">
        <title>Genomic characterization of three marine fungi, including Emericellopsis atlantica sp. nov. with signatures of a generalist lifestyle and marine biomass degradation.</title>
        <authorList>
            <person name="Hagestad O.C."/>
            <person name="Hou L."/>
            <person name="Andersen J.H."/>
            <person name="Hansen E.H."/>
            <person name="Altermark B."/>
            <person name="Li C."/>
            <person name="Kuhnert E."/>
            <person name="Cox R.J."/>
            <person name="Crous P.W."/>
            <person name="Spatafora J.W."/>
            <person name="Lail K."/>
            <person name="Amirebrahimi M."/>
            <person name="Lipzen A."/>
            <person name="Pangilinan J."/>
            <person name="Andreopoulos W."/>
            <person name="Hayes R.D."/>
            <person name="Ng V."/>
            <person name="Grigoriev I.V."/>
            <person name="Jackson S.A."/>
            <person name="Sutton T.D.S."/>
            <person name="Dobson A.D.W."/>
            <person name="Rama T."/>
        </authorList>
    </citation>
    <scope>NUCLEOTIDE SEQUENCE</scope>
    <source>
        <strain evidence="7">TRa3180A</strain>
    </source>
</reference>
<keyword evidence="4" id="KW-0539">Nucleus</keyword>
<evidence type="ECO:0000256" key="4">
    <source>
        <dbReference type="ARBA" id="ARBA00023242"/>
    </source>
</evidence>
<sequence>MEVKSELKIFNHPRPKKSVLGNRAPKKRKTEHKIAEINFDFDARAEYLTGFHKRKLERAKKAQVEAAKKAKEEKIVIRKQLREERKVELEEHVSAVNALLAEADKLPGELDSDEEVDWEGIKETLPPIDHEEEYIDEDKYTKVTVEEVDVSKEGLQRAADESEEEYKPVEKKEKGKLKKVWPKKVKKEKFRYESKAERRATRGKIKAKNREKSDARKGND</sequence>
<dbReference type="Proteomes" id="UP000887226">
    <property type="component" value="Unassembled WGS sequence"/>
</dbReference>
<accession>A0A9P8CDM2</accession>
<evidence type="ECO:0000256" key="5">
    <source>
        <dbReference type="SAM" id="Coils"/>
    </source>
</evidence>
<dbReference type="InterPro" id="IPR019186">
    <property type="entry name" value="Nucleolar_protein_12"/>
</dbReference>
<evidence type="ECO:0000256" key="6">
    <source>
        <dbReference type="SAM" id="MobiDB-lite"/>
    </source>
</evidence>
<evidence type="ECO:0000313" key="7">
    <source>
        <dbReference type="EMBL" id="KAG9241441.1"/>
    </source>
</evidence>
<dbReference type="GO" id="GO:0005730">
    <property type="term" value="C:nucleolus"/>
    <property type="evidence" value="ECO:0007669"/>
    <property type="project" value="UniProtKB-SubCell"/>
</dbReference>